<dbReference type="SUPFAM" id="SSF50985">
    <property type="entry name" value="RCC1/BLIP-II"/>
    <property type="match status" value="3"/>
</dbReference>
<comment type="caution">
    <text evidence="4">The sequence shown here is derived from an EMBL/GenBank/DDBJ whole genome shotgun (WGS) entry which is preliminary data.</text>
</comment>
<evidence type="ECO:0000256" key="2">
    <source>
        <dbReference type="ARBA" id="ARBA00022737"/>
    </source>
</evidence>
<gene>
    <name evidence="4" type="ORF">DI564_10240</name>
</gene>
<dbReference type="PROSITE" id="PS50012">
    <property type="entry name" value="RCC1_3"/>
    <property type="match status" value="12"/>
</dbReference>
<proteinExistence type="predicted"/>
<accession>A0A2W5KJ00</accession>
<evidence type="ECO:0000313" key="4">
    <source>
        <dbReference type="EMBL" id="PZQ14865.1"/>
    </source>
</evidence>
<keyword evidence="2" id="KW-0677">Repeat</keyword>
<evidence type="ECO:0000259" key="3">
    <source>
        <dbReference type="Pfam" id="PF25390"/>
    </source>
</evidence>
<sequence>MSLSGIAGGFARSGFFFLVLALPGWTGAATLSAGGDHTCAIDAGDGALRCWGRGQLGQLGNGLTVHHAAPSRVAGSEPLRAVASGGSHSCGLTATGGVRCWGDNASGQLGDGSTLFRQTPTPVTGLGSGVIALALGTRHSCALLQGGQVQCWGESDDGRLGSGHTSDQTVPNAVIGLAGAIAIGAGGEHSCALIAGGGVMCWGANASGQLGDGSWTARTTPVAAAVGAPMQAIAVGGTHTCALGSGGAVLCWGRNVSGQLGDGTGTNRNLPVVADGLAAGATRLVAGGAHTCALVAGTQLRCWGYNTYGQLGDGTTANASRPVGVAGLSAPMLELAAGVDHTCVRGSANAIRCWGSTEYGKGGYGDTSWGNLGYSTRPQPVGGLPMPAAALSLRARNGCATTVEGGAVCWGSNVYGQVGDGMISGSGNGVDQAGPRSVAGLESGVRAVAAGEHHACAARGDGSVWCWGRNQYGQVADGTTITRRTPVRVAGLDDAVAVAAGLSFSCALDAGGGVRCWGRNQAGQLGDGSLVDRNAPTPVAGLSNGVVALSLGQQHACARLADGTLRCWGRNNRGQIGDGSTTDRLIPTAVADAGVVYTAVHAGGEHSCGLTSGGQVRCWGYNSSGQLGDGTVTTRPLPSGVDGLTAGVTALAVGDYHGCALRGDGQAVCWGYNNRYQLGDGSTTTRRLPVAVLGLDAPVVALRLGEETSCATHVDGRTRCWGNGAYGQLGNGAVDRYWSEPVEIARWTRSDRIFAYDFEP</sequence>
<dbReference type="EMBL" id="QFPO01000007">
    <property type="protein sequence ID" value="PZQ14865.1"/>
    <property type="molecule type" value="Genomic_DNA"/>
</dbReference>
<dbReference type="AlphaFoldDB" id="A0A2W5KJ00"/>
<evidence type="ECO:0000313" key="5">
    <source>
        <dbReference type="Proteomes" id="UP000249046"/>
    </source>
</evidence>
<dbReference type="Pfam" id="PF13540">
    <property type="entry name" value="RCC1_2"/>
    <property type="match status" value="3"/>
</dbReference>
<dbReference type="Gene3D" id="2.130.10.30">
    <property type="entry name" value="Regulator of chromosome condensation 1/beta-lactamase-inhibitor protein II"/>
    <property type="match status" value="4"/>
</dbReference>
<dbReference type="PRINTS" id="PR00633">
    <property type="entry name" value="RCCNDNSATION"/>
</dbReference>
<dbReference type="InterPro" id="IPR051553">
    <property type="entry name" value="Ran_GTPase-activating"/>
</dbReference>
<dbReference type="Pfam" id="PF00415">
    <property type="entry name" value="RCC1"/>
    <property type="match status" value="2"/>
</dbReference>
<dbReference type="Pfam" id="PF25390">
    <property type="entry name" value="WD40_RLD"/>
    <property type="match status" value="1"/>
</dbReference>
<name>A0A2W5KJ00_9GAMM</name>
<reference evidence="4 5" key="1">
    <citation type="submission" date="2017-08" db="EMBL/GenBank/DDBJ databases">
        <title>Infants hospitalized years apart are colonized by the same room-sourced microbial strains.</title>
        <authorList>
            <person name="Brooks B."/>
            <person name="Olm M.R."/>
            <person name="Firek B.A."/>
            <person name="Baker R."/>
            <person name="Thomas B.C."/>
            <person name="Morowitz M.J."/>
            <person name="Banfield J.F."/>
        </authorList>
    </citation>
    <scope>NUCLEOTIDE SEQUENCE [LARGE SCALE GENOMIC DNA]</scope>
    <source>
        <strain evidence="4">S2_005_003_R2_42</strain>
    </source>
</reference>
<dbReference type="PANTHER" id="PTHR45982">
    <property type="entry name" value="REGULATOR OF CHROMOSOME CONDENSATION"/>
    <property type="match status" value="1"/>
</dbReference>
<keyword evidence="1" id="KW-0344">Guanine-nucleotide releasing factor</keyword>
<dbReference type="InterPro" id="IPR000408">
    <property type="entry name" value="Reg_chr_condens"/>
</dbReference>
<dbReference type="PANTHER" id="PTHR45982:SF1">
    <property type="entry name" value="REGULATOR OF CHROMOSOME CONDENSATION"/>
    <property type="match status" value="1"/>
</dbReference>
<dbReference type="Proteomes" id="UP000249046">
    <property type="component" value="Unassembled WGS sequence"/>
</dbReference>
<dbReference type="InterPro" id="IPR058923">
    <property type="entry name" value="RCC1-like_dom"/>
</dbReference>
<feature type="domain" description="RCC1-like" evidence="3">
    <location>
        <begin position="28"/>
        <end position="343"/>
    </location>
</feature>
<organism evidence="4 5">
    <name type="scientific">Rhodanobacter denitrificans</name>
    <dbReference type="NCBI Taxonomy" id="666685"/>
    <lineage>
        <taxon>Bacteria</taxon>
        <taxon>Pseudomonadati</taxon>
        <taxon>Pseudomonadota</taxon>
        <taxon>Gammaproteobacteria</taxon>
        <taxon>Lysobacterales</taxon>
        <taxon>Rhodanobacteraceae</taxon>
        <taxon>Rhodanobacter</taxon>
    </lineage>
</organism>
<evidence type="ECO:0000256" key="1">
    <source>
        <dbReference type="ARBA" id="ARBA00022658"/>
    </source>
</evidence>
<dbReference type="InterPro" id="IPR009091">
    <property type="entry name" value="RCC1/BLIP-II"/>
</dbReference>
<protein>
    <submittedName>
        <fullName evidence="4">RCC1 repeat-containing protein</fullName>
    </submittedName>
</protein>